<feature type="binding site" evidence="19">
    <location>
        <position position="166"/>
    </location>
    <ligand>
        <name>Mg(2+)</name>
        <dbReference type="ChEBI" id="CHEBI:18420"/>
        <label>1</label>
    </ligand>
</feature>
<dbReference type="SUPFAM" id="SSF53244">
    <property type="entry name" value="MurD-like peptide ligases, peptide-binding domain"/>
    <property type="match status" value="1"/>
</dbReference>
<keyword evidence="11" id="KW-0999">Mitochondrion inner membrane</keyword>
<keyword evidence="14" id="KW-0496">Mitochondrion</keyword>
<comment type="function">
    <text evidence="17">Catalyzes conversion of folates to polyglutamate derivatives allowing concentration of folate compounds in the cell and the intracellular retention of these cofactors, which are important substrates for most of the folate-dependent enzymes that are involved in one-carbon transfer reactions involved in purine, pyrimidine and amino acid synthesis.</text>
</comment>
<dbReference type="STRING" id="930990.A0A067MXL2"/>
<keyword evidence="7 17" id="KW-0554">One-carbon metabolism</keyword>
<dbReference type="GO" id="GO:0006730">
    <property type="term" value="P:one-carbon metabolic process"/>
    <property type="evidence" value="ECO:0007669"/>
    <property type="project" value="UniProtKB-KW"/>
</dbReference>
<dbReference type="InterPro" id="IPR018109">
    <property type="entry name" value="Folylpolyglutamate_synth_CS"/>
</dbReference>
<evidence type="ECO:0000256" key="12">
    <source>
        <dbReference type="ARBA" id="ARBA00022840"/>
    </source>
</evidence>
<dbReference type="EMBL" id="KL198017">
    <property type="protein sequence ID" value="KDQ20498.1"/>
    <property type="molecule type" value="Genomic_DNA"/>
</dbReference>
<evidence type="ECO:0000256" key="7">
    <source>
        <dbReference type="ARBA" id="ARBA00022563"/>
    </source>
</evidence>
<organism evidence="20 21">
    <name type="scientific">Botryobasidium botryosum (strain FD-172 SS1)</name>
    <dbReference type="NCBI Taxonomy" id="930990"/>
    <lineage>
        <taxon>Eukaryota</taxon>
        <taxon>Fungi</taxon>
        <taxon>Dikarya</taxon>
        <taxon>Basidiomycota</taxon>
        <taxon>Agaricomycotina</taxon>
        <taxon>Agaricomycetes</taxon>
        <taxon>Cantharellales</taxon>
        <taxon>Botryobasidiaceae</taxon>
        <taxon>Botryobasidium</taxon>
    </lineage>
</organism>
<evidence type="ECO:0000256" key="6">
    <source>
        <dbReference type="ARBA" id="ARBA00022490"/>
    </source>
</evidence>
<protein>
    <recommendedName>
        <fullName evidence="17">Folylpolyglutamate synthase</fullName>
        <ecNumber evidence="17">6.3.2.17</ecNumber>
    </recommendedName>
    <alternativeName>
        <fullName evidence="17">Folylpoly-gamma-glutamate synthetase</fullName>
    </alternativeName>
    <alternativeName>
        <fullName evidence="17">Tetrahydrofolylpolyglutamate synthase</fullName>
    </alternativeName>
</protein>
<evidence type="ECO:0000256" key="19">
    <source>
        <dbReference type="PIRSR" id="PIRSR038895-2"/>
    </source>
</evidence>
<evidence type="ECO:0000256" key="13">
    <source>
        <dbReference type="ARBA" id="ARBA00022842"/>
    </source>
</evidence>
<comment type="pathway">
    <text evidence="4 17">Cofactor biosynthesis; tetrahydrofolylpolyglutamate biosynthesis.</text>
</comment>
<dbReference type="InParanoid" id="A0A067MXL2"/>
<feature type="binding site" evidence="19">
    <location>
        <position position="194"/>
    </location>
    <ligand>
        <name>Mg(2+)</name>
        <dbReference type="ChEBI" id="CHEBI:18420"/>
        <label>1</label>
    </ligand>
</feature>
<dbReference type="GO" id="GO:0005829">
    <property type="term" value="C:cytosol"/>
    <property type="evidence" value="ECO:0007669"/>
    <property type="project" value="TreeGrafter"/>
</dbReference>
<dbReference type="InterPro" id="IPR036615">
    <property type="entry name" value="Mur_ligase_C_dom_sf"/>
</dbReference>
<keyword evidence="6" id="KW-0963">Cytoplasm</keyword>
<dbReference type="SUPFAM" id="SSF53623">
    <property type="entry name" value="MurD-like peptide ligases, catalytic domain"/>
    <property type="match status" value="1"/>
</dbReference>
<evidence type="ECO:0000256" key="17">
    <source>
        <dbReference type="PIRNR" id="PIRNR038895"/>
    </source>
</evidence>
<keyword evidence="10 18" id="KW-0547">Nucleotide-binding</keyword>
<dbReference type="PROSITE" id="PS01012">
    <property type="entry name" value="FOLYLPOLYGLU_SYNT_2"/>
    <property type="match status" value="1"/>
</dbReference>
<evidence type="ECO:0000256" key="3">
    <source>
        <dbReference type="ARBA" id="ARBA00004496"/>
    </source>
</evidence>
<name>A0A067MXL2_BOTB1</name>
<dbReference type="Gene3D" id="3.90.190.20">
    <property type="entry name" value="Mur ligase, C-terminal domain"/>
    <property type="match status" value="1"/>
</dbReference>
<dbReference type="HOGENOM" id="CLU_015869_0_1_1"/>
<dbReference type="UniPathway" id="UPA00850"/>
<dbReference type="FunCoup" id="A0A067MXL2">
    <property type="interactions" value="455"/>
</dbReference>
<keyword evidence="21" id="KW-1185">Reference proteome</keyword>
<evidence type="ECO:0000256" key="18">
    <source>
        <dbReference type="PIRSR" id="PIRSR038895-1"/>
    </source>
</evidence>
<dbReference type="AlphaFoldDB" id="A0A067MXL2"/>
<evidence type="ECO:0000313" key="21">
    <source>
        <dbReference type="Proteomes" id="UP000027195"/>
    </source>
</evidence>
<feature type="binding site" evidence="18">
    <location>
        <position position="330"/>
    </location>
    <ligand>
        <name>ATP</name>
        <dbReference type="ChEBI" id="CHEBI:30616"/>
    </ligand>
</feature>
<dbReference type="InterPro" id="IPR036565">
    <property type="entry name" value="Mur-like_cat_sf"/>
</dbReference>
<dbReference type="NCBIfam" id="TIGR01499">
    <property type="entry name" value="folC"/>
    <property type="match status" value="1"/>
</dbReference>
<keyword evidence="9 19" id="KW-0479">Metal-binding</keyword>
<feature type="binding site" evidence="18">
    <location>
        <position position="313"/>
    </location>
    <ligand>
        <name>ATP</name>
        <dbReference type="ChEBI" id="CHEBI:30616"/>
    </ligand>
</feature>
<evidence type="ECO:0000256" key="4">
    <source>
        <dbReference type="ARBA" id="ARBA00005150"/>
    </source>
</evidence>
<keyword evidence="12 18" id="KW-0067">ATP-binding</keyword>
<dbReference type="GO" id="GO:0005759">
    <property type="term" value="C:mitochondrial matrix"/>
    <property type="evidence" value="ECO:0007669"/>
    <property type="project" value="UniProtKB-SubCell"/>
</dbReference>
<comment type="catalytic activity">
    <reaction evidence="16 17">
        <text>(6S)-5,6,7,8-tetrahydrofolyl-(gamma-L-Glu)(n) + L-glutamate + ATP = (6S)-5,6,7,8-tetrahydrofolyl-(gamma-L-Glu)(n+1) + ADP + phosphate + H(+)</text>
        <dbReference type="Rhea" id="RHEA:10580"/>
        <dbReference type="Rhea" id="RHEA-COMP:14738"/>
        <dbReference type="Rhea" id="RHEA-COMP:14740"/>
        <dbReference type="ChEBI" id="CHEBI:15378"/>
        <dbReference type="ChEBI" id="CHEBI:29985"/>
        <dbReference type="ChEBI" id="CHEBI:30616"/>
        <dbReference type="ChEBI" id="CHEBI:43474"/>
        <dbReference type="ChEBI" id="CHEBI:141005"/>
        <dbReference type="ChEBI" id="CHEBI:456216"/>
        <dbReference type="EC" id="6.3.2.17"/>
    </reaction>
</comment>
<keyword evidence="15" id="KW-0472">Membrane</keyword>
<proteinExistence type="inferred from homology"/>
<evidence type="ECO:0000256" key="5">
    <source>
        <dbReference type="ARBA" id="ARBA00008276"/>
    </source>
</evidence>
<evidence type="ECO:0000256" key="11">
    <source>
        <dbReference type="ARBA" id="ARBA00022792"/>
    </source>
</evidence>
<comment type="subcellular location">
    <subcellularLocation>
        <location evidence="3">Cytoplasm</location>
    </subcellularLocation>
    <subcellularLocation>
        <location evidence="1">Mitochondrion inner membrane</location>
    </subcellularLocation>
    <subcellularLocation>
        <location evidence="2">Mitochondrion matrix</location>
    </subcellularLocation>
</comment>
<keyword evidence="13 19" id="KW-0460">Magnesium</keyword>
<evidence type="ECO:0000256" key="9">
    <source>
        <dbReference type="ARBA" id="ARBA00022723"/>
    </source>
</evidence>
<dbReference type="GO" id="GO:0005524">
    <property type="term" value="F:ATP binding"/>
    <property type="evidence" value="ECO:0007669"/>
    <property type="project" value="UniProtKB-KW"/>
</dbReference>
<evidence type="ECO:0000313" key="20">
    <source>
        <dbReference type="EMBL" id="KDQ20498.1"/>
    </source>
</evidence>
<dbReference type="Proteomes" id="UP000027195">
    <property type="component" value="Unassembled WGS sequence"/>
</dbReference>
<dbReference type="OrthoDB" id="5212574at2759"/>
<dbReference type="EC" id="6.3.2.17" evidence="17"/>
<accession>A0A067MXL2</accession>
<evidence type="ECO:0000256" key="15">
    <source>
        <dbReference type="ARBA" id="ARBA00023136"/>
    </source>
</evidence>
<evidence type="ECO:0000256" key="16">
    <source>
        <dbReference type="ARBA" id="ARBA00047493"/>
    </source>
</evidence>
<dbReference type="InterPro" id="IPR023600">
    <property type="entry name" value="Folylpolyglutamate_synth_euk"/>
</dbReference>
<dbReference type="PANTHER" id="PTHR11136:SF5">
    <property type="entry name" value="FOLYLPOLYGLUTAMATE SYNTHASE, MITOCHONDRIAL"/>
    <property type="match status" value="1"/>
</dbReference>
<sequence>MTTGTRTYQDAIVSLNTLQSNAAALEALRNQPKTTDTSLSESVEFLRRIGYQQSDLNRLNVIHITGTKGKGSACAFTDSILRHAVPSWTVGLYTSPHLVSVRERIRINGVPLSEEEFTKYFYEVWDRLEENPPAPYEPRMPMYFRYMTLVAFHTFFSLKVDATILEVGIGGLNDITNIVPEPIATGVTSLGIDHVGVLGHTLGEIARHKGGIYKEGVPAFTVAQPVEGLEVLRGMAKERKASEFSVLQPIEALRSIKLGLPGIHQLSNATMAVSLCHTFLKRKAPPTIEIADEPTSLSPAFIAGLENARWPGRCQQVVDPVREKIRWFLDGAHTNESLRCCVDWYVSPDVGLRAMTRPKRVLIFNCTKGRSGSEFLGTILEHISQQLRLYGSQQLQDAEGTLPHGAFFDHVIFCANVTYANGSFKGDLTSTILKDEADQLATQKEIAAAWASLVPGFPASNIHVLPSIEHAVKVVRDLETKVDGGDVDVLVTGSLHLVGGTIEVAGLAEVAL</sequence>
<dbReference type="PIRSF" id="PIRSF038895">
    <property type="entry name" value="FPGS"/>
    <property type="match status" value="1"/>
</dbReference>
<evidence type="ECO:0000256" key="1">
    <source>
        <dbReference type="ARBA" id="ARBA00004273"/>
    </source>
</evidence>
<reference evidence="21" key="1">
    <citation type="journal article" date="2014" name="Proc. Natl. Acad. Sci. U.S.A.">
        <title>Extensive sampling of basidiomycete genomes demonstrates inadequacy of the white-rot/brown-rot paradigm for wood decay fungi.</title>
        <authorList>
            <person name="Riley R."/>
            <person name="Salamov A.A."/>
            <person name="Brown D.W."/>
            <person name="Nagy L.G."/>
            <person name="Floudas D."/>
            <person name="Held B.W."/>
            <person name="Levasseur A."/>
            <person name="Lombard V."/>
            <person name="Morin E."/>
            <person name="Otillar R."/>
            <person name="Lindquist E.A."/>
            <person name="Sun H."/>
            <person name="LaButti K.M."/>
            <person name="Schmutz J."/>
            <person name="Jabbour D."/>
            <person name="Luo H."/>
            <person name="Baker S.E."/>
            <person name="Pisabarro A.G."/>
            <person name="Walton J.D."/>
            <person name="Blanchette R.A."/>
            <person name="Henrissat B."/>
            <person name="Martin F."/>
            <person name="Cullen D."/>
            <person name="Hibbett D.S."/>
            <person name="Grigoriev I.V."/>
        </authorList>
    </citation>
    <scope>NUCLEOTIDE SEQUENCE [LARGE SCALE GENOMIC DNA]</scope>
    <source>
        <strain evidence="21">FD-172 SS1</strain>
    </source>
</reference>
<dbReference type="InterPro" id="IPR001645">
    <property type="entry name" value="Folylpolyglutamate_synth"/>
</dbReference>
<keyword evidence="8 17" id="KW-0436">Ligase</keyword>
<feature type="binding site" evidence="19">
    <location>
        <position position="95"/>
    </location>
    <ligand>
        <name>Mg(2+)</name>
        <dbReference type="ChEBI" id="CHEBI:18420"/>
        <label>1</label>
    </ligand>
</feature>
<evidence type="ECO:0000256" key="2">
    <source>
        <dbReference type="ARBA" id="ARBA00004305"/>
    </source>
</evidence>
<dbReference type="GO" id="GO:0005743">
    <property type="term" value="C:mitochondrial inner membrane"/>
    <property type="evidence" value="ECO:0007669"/>
    <property type="project" value="UniProtKB-SubCell"/>
</dbReference>
<gene>
    <name evidence="20" type="ORF">BOTBODRAFT_26515</name>
</gene>
<evidence type="ECO:0000256" key="14">
    <source>
        <dbReference type="ARBA" id="ARBA00023128"/>
    </source>
</evidence>
<comment type="similarity">
    <text evidence="5 17">Belongs to the folylpolyglutamate synthase family.</text>
</comment>
<evidence type="ECO:0000256" key="8">
    <source>
        <dbReference type="ARBA" id="ARBA00022598"/>
    </source>
</evidence>
<dbReference type="GO" id="GO:0046872">
    <property type="term" value="F:metal ion binding"/>
    <property type="evidence" value="ECO:0007669"/>
    <property type="project" value="UniProtKB-KW"/>
</dbReference>
<comment type="cofactor">
    <cofactor evidence="17">
        <name>a monovalent cation</name>
        <dbReference type="ChEBI" id="CHEBI:60242"/>
    </cofactor>
    <text evidence="17">A monovalent cation.</text>
</comment>
<dbReference type="Gene3D" id="3.40.1190.10">
    <property type="entry name" value="Mur-like, catalytic domain"/>
    <property type="match status" value="1"/>
</dbReference>
<dbReference type="PANTHER" id="PTHR11136">
    <property type="entry name" value="FOLYLPOLYGLUTAMATE SYNTHASE-RELATED"/>
    <property type="match status" value="1"/>
</dbReference>
<evidence type="ECO:0000256" key="10">
    <source>
        <dbReference type="ARBA" id="ARBA00022741"/>
    </source>
</evidence>
<dbReference type="GO" id="GO:0004326">
    <property type="term" value="F:tetrahydrofolylpolyglutamate synthase activity"/>
    <property type="evidence" value="ECO:0007669"/>
    <property type="project" value="UniProtKB-EC"/>
</dbReference>